<dbReference type="GO" id="GO:0005737">
    <property type="term" value="C:cytoplasm"/>
    <property type="evidence" value="ECO:0007669"/>
    <property type="project" value="UniProtKB-SubCell"/>
</dbReference>
<dbReference type="Pfam" id="PF02146">
    <property type="entry name" value="SIR2"/>
    <property type="match status" value="1"/>
</dbReference>
<feature type="binding site" evidence="5">
    <location>
        <position position="324"/>
    </location>
    <ligand>
        <name>NAD(+)</name>
        <dbReference type="ChEBI" id="CHEBI:57540"/>
    </ligand>
</feature>
<dbReference type="EMBL" id="BMJH01000003">
    <property type="protein sequence ID" value="GGC72287.1"/>
    <property type="molecule type" value="Genomic_DNA"/>
</dbReference>
<dbReference type="InterPro" id="IPR003000">
    <property type="entry name" value="Sirtuin"/>
</dbReference>
<dbReference type="NCBIfam" id="NF003738">
    <property type="entry name" value="PRK05333.1"/>
    <property type="match status" value="1"/>
</dbReference>
<dbReference type="Gene3D" id="3.40.50.1220">
    <property type="entry name" value="TPP-binding domain"/>
    <property type="match status" value="1"/>
</dbReference>
<keyword evidence="4 5" id="KW-0520">NAD</keyword>
<dbReference type="Gene3D" id="3.30.1600.10">
    <property type="entry name" value="SIR2/SIRT2 'Small Domain"/>
    <property type="match status" value="1"/>
</dbReference>
<feature type="binding site" evidence="5 6">
    <location>
        <position position="240"/>
    </location>
    <ligand>
        <name>Zn(2+)</name>
        <dbReference type="ChEBI" id="CHEBI:29105"/>
    </ligand>
</feature>
<gene>
    <name evidence="5 8" type="primary">cobB</name>
    <name evidence="8" type="ORF">GCM10011410_26630</name>
</gene>
<dbReference type="PANTHER" id="PTHR11085:SF10">
    <property type="entry name" value="NAD-DEPENDENT PROTEIN DEACYLASE SIRTUIN-5, MITOCHONDRIAL-RELATED"/>
    <property type="match status" value="1"/>
</dbReference>
<evidence type="ECO:0000256" key="3">
    <source>
        <dbReference type="ARBA" id="ARBA00022833"/>
    </source>
</evidence>
<evidence type="ECO:0000256" key="2">
    <source>
        <dbReference type="ARBA" id="ARBA00022723"/>
    </source>
</evidence>
<comment type="cofactor">
    <cofactor evidence="5">
        <name>Zn(2+)</name>
        <dbReference type="ChEBI" id="CHEBI:29105"/>
    </cofactor>
    <text evidence="5">Binds 1 zinc ion per subunit.</text>
</comment>
<evidence type="ECO:0000256" key="6">
    <source>
        <dbReference type="PROSITE-ProRule" id="PRU00236"/>
    </source>
</evidence>
<evidence type="ECO:0000259" key="7">
    <source>
        <dbReference type="PROSITE" id="PS50305"/>
    </source>
</evidence>
<protein>
    <recommendedName>
        <fullName evidence="5">NAD-dependent protein deacetylase</fullName>
        <ecNumber evidence="5">2.3.1.286</ecNumber>
    </recommendedName>
    <alternativeName>
        <fullName evidence="5">Regulatory protein SIR2 homolog</fullName>
    </alternativeName>
</protein>
<keyword evidence="9" id="KW-1185">Reference proteome</keyword>
<dbReference type="SUPFAM" id="SSF52467">
    <property type="entry name" value="DHS-like NAD/FAD-binding domain"/>
    <property type="match status" value="1"/>
</dbReference>
<comment type="caution">
    <text evidence="8">The sequence shown here is derived from an EMBL/GenBank/DDBJ whole genome shotgun (WGS) entry which is preliminary data.</text>
</comment>
<dbReference type="AlphaFoldDB" id="A0A916UG43"/>
<dbReference type="InterPro" id="IPR026587">
    <property type="entry name" value="Sirtuin_class_II"/>
</dbReference>
<comment type="function">
    <text evidence="5">NAD-dependent protein deacetylase which modulates the activities of several enzymes which are inactive in their acetylated form.</text>
</comment>
<dbReference type="GO" id="GO:0008270">
    <property type="term" value="F:zinc ion binding"/>
    <property type="evidence" value="ECO:0007669"/>
    <property type="project" value="UniProtKB-UniRule"/>
</dbReference>
<evidence type="ECO:0000313" key="8">
    <source>
        <dbReference type="EMBL" id="GGC72287.1"/>
    </source>
</evidence>
<dbReference type="HAMAP" id="MF_01967">
    <property type="entry name" value="Sirtuin_ClassII"/>
    <property type="match status" value="1"/>
</dbReference>
<dbReference type="InterPro" id="IPR026591">
    <property type="entry name" value="Sirtuin_cat_small_dom_sf"/>
</dbReference>
<evidence type="ECO:0000256" key="1">
    <source>
        <dbReference type="ARBA" id="ARBA00022679"/>
    </source>
</evidence>
<comment type="similarity">
    <text evidence="5">Belongs to the sirtuin family. Class II subfamily.</text>
</comment>
<dbReference type="GO" id="GO:0017136">
    <property type="term" value="F:histone deacetylase activity, NAD-dependent"/>
    <property type="evidence" value="ECO:0007669"/>
    <property type="project" value="TreeGrafter"/>
</dbReference>
<keyword evidence="1 5" id="KW-0808">Transferase</keyword>
<comment type="subcellular location">
    <subcellularLocation>
        <location evidence="5">Cytoplasm</location>
    </subcellularLocation>
</comment>
<comment type="caution">
    <text evidence="5">Lacks conserved residue(s) required for the propagation of feature annotation.</text>
</comment>
<accession>A0A916UG43</accession>
<dbReference type="PROSITE" id="PS50305">
    <property type="entry name" value="SIRTUIN"/>
    <property type="match status" value="1"/>
</dbReference>
<feature type="binding site" evidence="5 6">
    <location>
        <position position="243"/>
    </location>
    <ligand>
        <name>Zn(2+)</name>
        <dbReference type="ChEBI" id="CHEBI:29105"/>
    </ligand>
</feature>
<dbReference type="InterPro" id="IPR029035">
    <property type="entry name" value="DHS-like_NAD/FAD-binding_dom"/>
</dbReference>
<keyword evidence="3 5" id="KW-0862">Zinc</keyword>
<feature type="binding site" evidence="5 6">
    <location>
        <position position="187"/>
    </location>
    <ligand>
        <name>Zn(2+)</name>
        <dbReference type="ChEBI" id="CHEBI:29105"/>
    </ligand>
</feature>
<evidence type="ECO:0000256" key="4">
    <source>
        <dbReference type="ARBA" id="ARBA00023027"/>
    </source>
</evidence>
<feature type="binding site" evidence="5">
    <location>
        <begin position="161"/>
        <end position="164"/>
    </location>
    <ligand>
        <name>NAD(+)</name>
        <dbReference type="ChEBI" id="CHEBI:57540"/>
    </ligand>
</feature>
<dbReference type="InterPro" id="IPR026590">
    <property type="entry name" value="Ssirtuin_cat_dom"/>
</dbReference>
<organism evidence="8 9">
    <name type="scientific">Hoyosella rhizosphaerae</name>
    <dbReference type="NCBI Taxonomy" id="1755582"/>
    <lineage>
        <taxon>Bacteria</taxon>
        <taxon>Bacillati</taxon>
        <taxon>Actinomycetota</taxon>
        <taxon>Actinomycetes</taxon>
        <taxon>Mycobacteriales</taxon>
        <taxon>Hoyosellaceae</taxon>
        <taxon>Hoyosella</taxon>
    </lineage>
</organism>
<sequence length="336" mass="36420">MDKPHILDSAWYTGRYAGQQGKVAPRFISVMRTVVLSPRLLIFFILSRVNADATVDGTTLALDEHEALVRSIEVLAAQKVVTLTGAGLSTDSGVPDYRSPTAPKRTPMTISQFLATPQARQQYWARNHIGWRFIDSREPNRGHRSLAALELGGVVTSLITQNVDLLHSKAGHREVMDLHGTYKQVVCLNCGDVLDRTDLARELELANPHFAHYTEIDGLEIAPDADAVVADVSSFQVVDCPRCGGILKPDIVFFGESVPKPLVERAFAAVDAASAMLVVGSSLTVMSGLRFVRYAARQGLPIVIVNRGPTRGDDLATVKVEAGCSEVLSALADVLH</sequence>
<keyword evidence="2 5" id="KW-0479">Metal-binding</keyword>
<feature type="binding site" evidence="5">
    <location>
        <begin position="306"/>
        <end position="308"/>
    </location>
    <ligand>
        <name>NAD(+)</name>
        <dbReference type="ChEBI" id="CHEBI:57540"/>
    </ligand>
</feature>
<proteinExistence type="inferred from homology"/>
<evidence type="ECO:0000256" key="5">
    <source>
        <dbReference type="HAMAP-Rule" id="MF_01967"/>
    </source>
</evidence>
<dbReference type="PANTHER" id="PTHR11085">
    <property type="entry name" value="NAD-DEPENDENT PROTEIN DEACYLASE SIRTUIN-5, MITOCHONDRIAL-RELATED"/>
    <property type="match status" value="1"/>
</dbReference>
<feature type="active site" description="Proton acceptor" evidence="5 6">
    <location>
        <position position="179"/>
    </location>
</feature>
<dbReference type="GO" id="GO:0070403">
    <property type="term" value="F:NAD+ binding"/>
    <property type="evidence" value="ECO:0007669"/>
    <property type="project" value="UniProtKB-UniRule"/>
</dbReference>
<dbReference type="InterPro" id="IPR050134">
    <property type="entry name" value="NAD-dep_sirtuin_deacylases"/>
</dbReference>
<keyword evidence="5" id="KW-0963">Cytoplasm</keyword>
<name>A0A916UG43_9ACTN</name>
<reference evidence="8" key="2">
    <citation type="submission" date="2020-09" db="EMBL/GenBank/DDBJ databases">
        <authorList>
            <person name="Sun Q."/>
            <person name="Zhou Y."/>
        </authorList>
    </citation>
    <scope>NUCLEOTIDE SEQUENCE</scope>
    <source>
        <strain evidence="8">CGMCC 1.15478</strain>
    </source>
</reference>
<feature type="binding site" evidence="5">
    <location>
        <begin position="280"/>
        <end position="282"/>
    </location>
    <ligand>
        <name>NAD(+)</name>
        <dbReference type="ChEBI" id="CHEBI:57540"/>
    </ligand>
</feature>
<dbReference type="Proteomes" id="UP000641514">
    <property type="component" value="Unassembled WGS sequence"/>
</dbReference>
<evidence type="ECO:0000313" key="9">
    <source>
        <dbReference type="Proteomes" id="UP000641514"/>
    </source>
</evidence>
<comment type="catalytic activity">
    <reaction evidence="5">
        <text>N(6)-acetyl-L-lysyl-[protein] + NAD(+) + H2O = 2''-O-acetyl-ADP-D-ribose + nicotinamide + L-lysyl-[protein]</text>
        <dbReference type="Rhea" id="RHEA:43636"/>
        <dbReference type="Rhea" id="RHEA-COMP:9752"/>
        <dbReference type="Rhea" id="RHEA-COMP:10731"/>
        <dbReference type="ChEBI" id="CHEBI:15377"/>
        <dbReference type="ChEBI" id="CHEBI:17154"/>
        <dbReference type="ChEBI" id="CHEBI:29969"/>
        <dbReference type="ChEBI" id="CHEBI:57540"/>
        <dbReference type="ChEBI" id="CHEBI:61930"/>
        <dbReference type="ChEBI" id="CHEBI:83767"/>
        <dbReference type="EC" id="2.3.1.286"/>
    </reaction>
</comment>
<feature type="binding site" evidence="5 6">
    <location>
        <position position="190"/>
    </location>
    <ligand>
        <name>Zn(2+)</name>
        <dbReference type="ChEBI" id="CHEBI:29105"/>
    </ligand>
</feature>
<dbReference type="EC" id="2.3.1.286" evidence="5"/>
<feature type="domain" description="Deacetylase sirtuin-type" evidence="7">
    <location>
        <begin position="58"/>
        <end position="336"/>
    </location>
</feature>
<reference evidence="8" key="1">
    <citation type="journal article" date="2014" name="Int. J. Syst. Evol. Microbiol.">
        <title>Complete genome sequence of Corynebacterium casei LMG S-19264T (=DSM 44701T), isolated from a smear-ripened cheese.</title>
        <authorList>
            <consortium name="US DOE Joint Genome Institute (JGI-PGF)"/>
            <person name="Walter F."/>
            <person name="Albersmeier A."/>
            <person name="Kalinowski J."/>
            <person name="Ruckert C."/>
        </authorList>
    </citation>
    <scope>NUCLEOTIDE SEQUENCE</scope>
    <source>
        <strain evidence="8">CGMCC 1.15478</strain>
    </source>
</reference>